<dbReference type="InterPro" id="IPR036259">
    <property type="entry name" value="MFS_trans_sf"/>
</dbReference>
<name>A0A2H0X8S5_UNCKA</name>
<keyword evidence="1" id="KW-0472">Membrane</keyword>
<dbReference type="Pfam" id="PF07690">
    <property type="entry name" value="MFS_1"/>
    <property type="match status" value="1"/>
</dbReference>
<feature type="transmembrane region" description="Helical" evidence="1">
    <location>
        <begin position="287"/>
        <end position="306"/>
    </location>
</feature>
<dbReference type="InterPro" id="IPR011701">
    <property type="entry name" value="MFS"/>
</dbReference>
<reference evidence="3" key="1">
    <citation type="submission" date="2017-09" db="EMBL/GenBank/DDBJ databases">
        <title>Depth-based differentiation of microbial function through sediment-hosted aquifers and enrichment of novel symbionts in the deep terrestrial subsurface.</title>
        <authorList>
            <person name="Probst A.J."/>
            <person name="Ladd B."/>
            <person name="Jarett J.K."/>
            <person name="Geller-Mcgrath D.E."/>
            <person name="Sieber C.M.K."/>
            <person name="Emerson J.B."/>
            <person name="Anantharaman K."/>
            <person name="Thomas B.C."/>
            <person name="Malmstrom R."/>
            <person name="Stieglmeier M."/>
            <person name="Klingl A."/>
            <person name="Woyke T."/>
            <person name="Ryan C.M."/>
            <person name="Banfield J.F."/>
        </authorList>
    </citation>
    <scope>NUCLEOTIDE SEQUENCE [LARGE SCALE GENOMIC DNA]</scope>
</reference>
<dbReference type="GO" id="GO:0022857">
    <property type="term" value="F:transmembrane transporter activity"/>
    <property type="evidence" value="ECO:0007669"/>
    <property type="project" value="InterPro"/>
</dbReference>
<feature type="transmembrane region" description="Helical" evidence="1">
    <location>
        <begin position="182"/>
        <end position="200"/>
    </location>
</feature>
<feature type="transmembrane region" description="Helical" evidence="1">
    <location>
        <begin position="115"/>
        <end position="134"/>
    </location>
</feature>
<evidence type="ECO:0000313" key="2">
    <source>
        <dbReference type="EMBL" id="PIS21245.1"/>
    </source>
</evidence>
<feature type="transmembrane region" description="Helical" evidence="1">
    <location>
        <begin position="257"/>
        <end position="275"/>
    </location>
</feature>
<dbReference type="PANTHER" id="PTHR23526:SF2">
    <property type="entry name" value="MAJOR FACILITATOR SUPERFAMILY (MFS) PROFILE DOMAIN-CONTAINING PROTEIN"/>
    <property type="match status" value="1"/>
</dbReference>
<dbReference type="Gene3D" id="1.20.1250.20">
    <property type="entry name" value="MFS general substrate transporter like domains"/>
    <property type="match status" value="1"/>
</dbReference>
<keyword evidence="1" id="KW-1133">Transmembrane helix</keyword>
<proteinExistence type="predicted"/>
<evidence type="ECO:0000313" key="3">
    <source>
        <dbReference type="Proteomes" id="UP000231098"/>
    </source>
</evidence>
<feature type="transmembrane region" description="Helical" evidence="1">
    <location>
        <begin position="21"/>
        <end position="45"/>
    </location>
</feature>
<organism evidence="2 3">
    <name type="scientific">candidate division WWE3 bacterium CG08_land_8_20_14_0_20_41_15</name>
    <dbReference type="NCBI Taxonomy" id="1975086"/>
    <lineage>
        <taxon>Bacteria</taxon>
        <taxon>Katanobacteria</taxon>
    </lineage>
</organism>
<gene>
    <name evidence="2" type="ORF">COT51_03800</name>
</gene>
<dbReference type="Proteomes" id="UP000231098">
    <property type="component" value="Unassembled WGS sequence"/>
</dbReference>
<evidence type="ECO:0000256" key="1">
    <source>
        <dbReference type="SAM" id="Phobius"/>
    </source>
</evidence>
<feature type="transmembrane region" description="Helical" evidence="1">
    <location>
        <begin position="225"/>
        <end position="251"/>
    </location>
</feature>
<dbReference type="AlphaFoldDB" id="A0A2H0X8S5"/>
<feature type="transmembrane region" description="Helical" evidence="1">
    <location>
        <begin position="155"/>
        <end position="176"/>
    </location>
</feature>
<feature type="transmembrane region" description="Helical" evidence="1">
    <location>
        <begin position="376"/>
        <end position="397"/>
    </location>
</feature>
<dbReference type="EMBL" id="PEYV01000061">
    <property type="protein sequence ID" value="PIS21245.1"/>
    <property type="molecule type" value="Genomic_DNA"/>
</dbReference>
<comment type="caution">
    <text evidence="2">The sequence shown here is derived from an EMBL/GenBank/DDBJ whole genome shotgun (WGS) entry which is preliminary data.</text>
</comment>
<protein>
    <recommendedName>
        <fullName evidence="4">Major facilitator superfamily (MFS) profile domain-containing protein</fullName>
    </recommendedName>
</protein>
<feature type="transmembrane region" description="Helical" evidence="1">
    <location>
        <begin position="57"/>
        <end position="78"/>
    </location>
</feature>
<dbReference type="InterPro" id="IPR052528">
    <property type="entry name" value="Sugar_transport-like"/>
</dbReference>
<dbReference type="SUPFAM" id="SSF103473">
    <property type="entry name" value="MFS general substrate transporter"/>
    <property type="match status" value="1"/>
</dbReference>
<dbReference type="PANTHER" id="PTHR23526">
    <property type="entry name" value="INTEGRAL MEMBRANE TRANSPORT PROTEIN-RELATED"/>
    <property type="match status" value="1"/>
</dbReference>
<keyword evidence="1" id="KW-0812">Transmembrane</keyword>
<evidence type="ECO:0008006" key="4">
    <source>
        <dbReference type="Google" id="ProtNLM"/>
    </source>
</evidence>
<sequence length="417" mass="46180">MPKNERTFPYVPNFIGNGEMLGVYLASIVRTFAISLTGIFVPIYVSKLYSHLPLNEAVVRVVLYFILMEVASLLMAVPAGKIILRLGFRYSIFIGNVLLALANGSLILAQNNHGWLVAAAICEGVSLHFFWNCYHLTFAKQADKHHLGRQISLDGIFGTLVSAIAPAFGGMIATLFGFTALLILSLSLIIISSFPLALVVDGKGYHLGDYCEIVKGYFSRKFRGFMWGFFFEGARGYVAWIAWPLFLLAVVKGSYDYLGFIVSATLIVSVIFCFFSGKLVDHGNETGGFTLGALFISFFWILRIPITNPGQVFLVQSGGNMSESLYRVSWAATVYRRISGITNSYLYVVLREIALRLGSLWGLLIAYTVSRAGFPLQTTFVFAALLPICTLSSLTVFDKPRSFVGRLIDRFTAREEL</sequence>
<accession>A0A2H0X8S5</accession>
<feature type="transmembrane region" description="Helical" evidence="1">
    <location>
        <begin position="90"/>
        <end position="109"/>
    </location>
</feature>